<proteinExistence type="predicted"/>
<feature type="signal peptide" evidence="2">
    <location>
        <begin position="1"/>
        <end position="22"/>
    </location>
</feature>
<accession>A0A0V1GW11</accession>
<feature type="domain" description="Galaxin-like repeats" evidence="3">
    <location>
        <begin position="23"/>
        <end position="121"/>
    </location>
</feature>
<name>A0A0V1GW11_9BILA</name>
<evidence type="ECO:0000259" key="3">
    <source>
        <dbReference type="Pfam" id="PF24748"/>
    </source>
</evidence>
<dbReference type="Pfam" id="PF24748">
    <property type="entry name" value="Galaxin_repeat"/>
    <property type="match status" value="1"/>
</dbReference>
<keyword evidence="1" id="KW-0812">Transmembrane</keyword>
<gene>
    <name evidence="4" type="ORF">T11_15281</name>
</gene>
<evidence type="ECO:0000256" key="2">
    <source>
        <dbReference type="SAM" id="SignalP"/>
    </source>
</evidence>
<dbReference type="InterPro" id="IPR056601">
    <property type="entry name" value="Galaxin_dom"/>
</dbReference>
<feature type="transmembrane region" description="Helical" evidence="1">
    <location>
        <begin position="135"/>
        <end position="157"/>
    </location>
</feature>
<evidence type="ECO:0000313" key="4">
    <source>
        <dbReference type="EMBL" id="KRZ02572.1"/>
    </source>
</evidence>
<keyword evidence="2" id="KW-0732">Signal</keyword>
<keyword evidence="5" id="KW-1185">Reference proteome</keyword>
<dbReference type="STRING" id="268475.A0A0V1GW11"/>
<dbReference type="AlphaFoldDB" id="A0A0V1GW11"/>
<evidence type="ECO:0000256" key="1">
    <source>
        <dbReference type="SAM" id="Phobius"/>
    </source>
</evidence>
<keyword evidence="1" id="KW-0472">Membrane</keyword>
<feature type="chain" id="PRO_5006878641" description="Galaxin-like repeats domain-containing protein" evidence="2">
    <location>
        <begin position="23"/>
        <end position="299"/>
    </location>
</feature>
<comment type="caution">
    <text evidence="4">The sequence shown here is derived from an EMBL/GenBank/DDBJ whole genome shotgun (WGS) entry which is preliminary data.</text>
</comment>
<dbReference type="EMBL" id="JYDP01000224">
    <property type="protein sequence ID" value="KRZ02572.1"/>
    <property type="molecule type" value="Genomic_DNA"/>
</dbReference>
<keyword evidence="1" id="KW-1133">Transmembrane helix</keyword>
<protein>
    <recommendedName>
        <fullName evidence="3">Galaxin-like repeats domain-containing protein</fullName>
    </recommendedName>
</protein>
<sequence length="299" mass="32694">MLPIIFHCWLLILACIISSSRAQFTCGQFIYDAGRFICCENTDLCKRDGTRACCGRFCYNPTIGMCCKGRIRDRCDSEDASCCADRCYSKKKQMCCNGKVVARCAGSESTCCGTGCYNPQMNTHDVLSYSNLLPFQVFGVVITLAATTALLMLCGWCKRKKHDGQQSASSTDKVETVWACVPSAPDNPDKCQTVKDIPMVIPDYNAAKPVSTPVFPPPTASAPSVICPPSEDLTFTTETPTNAAPVSPLAANKVDLKMESWAQGQSAMETLAEVPSITSNYQFQTKVNHSVRKKPLRRN</sequence>
<dbReference type="OrthoDB" id="5911978at2759"/>
<dbReference type="Proteomes" id="UP000055024">
    <property type="component" value="Unassembled WGS sequence"/>
</dbReference>
<evidence type="ECO:0000313" key="5">
    <source>
        <dbReference type="Proteomes" id="UP000055024"/>
    </source>
</evidence>
<reference evidence="4 5" key="1">
    <citation type="submission" date="2015-01" db="EMBL/GenBank/DDBJ databases">
        <title>Evolution of Trichinella species and genotypes.</title>
        <authorList>
            <person name="Korhonen P.K."/>
            <person name="Edoardo P."/>
            <person name="Giuseppe L.R."/>
            <person name="Gasser R.B."/>
        </authorList>
    </citation>
    <scope>NUCLEOTIDE SEQUENCE [LARGE SCALE GENOMIC DNA]</scope>
    <source>
        <strain evidence="4">ISS1029</strain>
    </source>
</reference>
<organism evidence="4 5">
    <name type="scientific">Trichinella zimbabwensis</name>
    <dbReference type="NCBI Taxonomy" id="268475"/>
    <lineage>
        <taxon>Eukaryota</taxon>
        <taxon>Metazoa</taxon>
        <taxon>Ecdysozoa</taxon>
        <taxon>Nematoda</taxon>
        <taxon>Enoplea</taxon>
        <taxon>Dorylaimia</taxon>
        <taxon>Trichinellida</taxon>
        <taxon>Trichinellidae</taxon>
        <taxon>Trichinella</taxon>
    </lineage>
</organism>